<protein>
    <submittedName>
        <fullName evidence="1">NAD(P)-binding protein</fullName>
    </submittedName>
</protein>
<sequence length="323" mass="35585">MALSFFRQAFPGKPTFTNEDVPDLTDKVVIVTGSNSGIGKQAAEILYSKNAKVYMMARSEEKTRKAMDDIKAAVPRSTGDLIYIRLDLADLPSVKTSAEEFLRRETKLHLLFNNAGVGYPEKGSMTKQGYELQLGTNCIGPFAFTKLLTPLLVSTAKISPANTVRVVWVSSSAAEGTTPKGFVEKLPDMAKKGSVEQYFTSKLGNYLHATEFATRHKADGVISVSLNPGNLDSDFWRGQGPIMTWFLRKTFLYPSIYGAYTMLFAGCSPRVTLEKSGEFIAPWGRFWNISKAMVDASKTKSQGGTGVAREFWAWTDGQVSLHI</sequence>
<dbReference type="EMBL" id="MU394314">
    <property type="protein sequence ID" value="KAI6086540.1"/>
    <property type="molecule type" value="Genomic_DNA"/>
</dbReference>
<accession>A0ACC0D1X1</accession>
<dbReference type="Proteomes" id="UP001497680">
    <property type="component" value="Unassembled WGS sequence"/>
</dbReference>
<reference evidence="1 2" key="1">
    <citation type="journal article" date="2022" name="New Phytol.">
        <title>Ecological generalism drives hyperdiversity of secondary metabolite gene clusters in xylarialean endophytes.</title>
        <authorList>
            <person name="Franco M.E.E."/>
            <person name="Wisecaver J.H."/>
            <person name="Arnold A.E."/>
            <person name="Ju Y.M."/>
            <person name="Slot J.C."/>
            <person name="Ahrendt S."/>
            <person name="Moore L.P."/>
            <person name="Eastman K.E."/>
            <person name="Scott K."/>
            <person name="Konkel Z."/>
            <person name="Mondo S.J."/>
            <person name="Kuo A."/>
            <person name="Hayes R.D."/>
            <person name="Haridas S."/>
            <person name="Andreopoulos B."/>
            <person name="Riley R."/>
            <person name="LaButti K."/>
            <person name="Pangilinan J."/>
            <person name="Lipzen A."/>
            <person name="Amirebrahimi M."/>
            <person name="Yan J."/>
            <person name="Adam C."/>
            <person name="Keymanesh K."/>
            <person name="Ng V."/>
            <person name="Louie K."/>
            <person name="Northen T."/>
            <person name="Drula E."/>
            <person name="Henrissat B."/>
            <person name="Hsieh H.M."/>
            <person name="Youens-Clark K."/>
            <person name="Lutzoni F."/>
            <person name="Miadlikowska J."/>
            <person name="Eastwood D.C."/>
            <person name="Hamelin R.C."/>
            <person name="Grigoriev I.V."/>
            <person name="U'Ren J.M."/>
        </authorList>
    </citation>
    <scope>NUCLEOTIDE SEQUENCE [LARGE SCALE GENOMIC DNA]</scope>
    <source>
        <strain evidence="1 2">ER1909</strain>
    </source>
</reference>
<proteinExistence type="predicted"/>
<evidence type="ECO:0000313" key="1">
    <source>
        <dbReference type="EMBL" id="KAI6086540.1"/>
    </source>
</evidence>
<comment type="caution">
    <text evidence="1">The sequence shown here is derived from an EMBL/GenBank/DDBJ whole genome shotgun (WGS) entry which is preliminary data.</text>
</comment>
<organism evidence="1 2">
    <name type="scientific">Hypoxylon rubiginosum</name>
    <dbReference type="NCBI Taxonomy" id="110542"/>
    <lineage>
        <taxon>Eukaryota</taxon>
        <taxon>Fungi</taxon>
        <taxon>Dikarya</taxon>
        <taxon>Ascomycota</taxon>
        <taxon>Pezizomycotina</taxon>
        <taxon>Sordariomycetes</taxon>
        <taxon>Xylariomycetidae</taxon>
        <taxon>Xylariales</taxon>
        <taxon>Hypoxylaceae</taxon>
        <taxon>Hypoxylon</taxon>
    </lineage>
</organism>
<keyword evidence="2" id="KW-1185">Reference proteome</keyword>
<name>A0ACC0D1X1_9PEZI</name>
<evidence type="ECO:0000313" key="2">
    <source>
        <dbReference type="Proteomes" id="UP001497680"/>
    </source>
</evidence>
<gene>
    <name evidence="1" type="ORF">F4821DRAFT_125549</name>
</gene>